<keyword evidence="5 7" id="KW-1133">Transmembrane helix</keyword>
<keyword evidence="3" id="KW-1003">Cell membrane</keyword>
<evidence type="ECO:0000256" key="5">
    <source>
        <dbReference type="ARBA" id="ARBA00022989"/>
    </source>
</evidence>
<evidence type="ECO:0000256" key="1">
    <source>
        <dbReference type="ARBA" id="ARBA00004651"/>
    </source>
</evidence>
<organism evidence="8 9">
    <name type="scientific">Chitinimonas prasina</name>
    <dbReference type="NCBI Taxonomy" id="1434937"/>
    <lineage>
        <taxon>Bacteria</taxon>
        <taxon>Pseudomonadati</taxon>
        <taxon>Pseudomonadota</taxon>
        <taxon>Betaproteobacteria</taxon>
        <taxon>Neisseriales</taxon>
        <taxon>Chitinibacteraceae</taxon>
        <taxon>Chitinimonas</taxon>
    </lineage>
</organism>
<protein>
    <submittedName>
        <fullName evidence="8">Amino acid transporter</fullName>
    </submittedName>
</protein>
<comment type="similarity">
    <text evidence="2">Belongs to the Rht family.</text>
</comment>
<dbReference type="PANTHER" id="PTHR30086">
    <property type="entry name" value="ARGININE EXPORTER PROTEIN ARGO"/>
    <property type="match status" value="1"/>
</dbReference>
<keyword evidence="6 7" id="KW-0472">Membrane</keyword>
<dbReference type="PIRSF" id="PIRSF006324">
    <property type="entry name" value="LeuE"/>
    <property type="match status" value="1"/>
</dbReference>
<dbReference type="PANTHER" id="PTHR30086:SF14">
    <property type="entry name" value="HOMOSERINE_HOMOSERINE LACTONE EFFLUX PROTEIN"/>
    <property type="match status" value="1"/>
</dbReference>
<keyword evidence="4 7" id="KW-0812">Transmembrane</keyword>
<evidence type="ECO:0000256" key="7">
    <source>
        <dbReference type="SAM" id="Phobius"/>
    </source>
</evidence>
<proteinExistence type="inferred from homology"/>
<dbReference type="Pfam" id="PF01810">
    <property type="entry name" value="LysE"/>
    <property type="match status" value="1"/>
</dbReference>
<dbReference type="InterPro" id="IPR001123">
    <property type="entry name" value="LeuE-type"/>
</dbReference>
<evidence type="ECO:0000256" key="6">
    <source>
        <dbReference type="ARBA" id="ARBA00023136"/>
    </source>
</evidence>
<evidence type="ECO:0000256" key="2">
    <source>
        <dbReference type="ARBA" id="ARBA00007928"/>
    </source>
</evidence>
<sequence>MSLQLWLAYVGAVFVISGTPGPNMLLAMTHGIHHGLGRTASSTMLGLLAGLAVILSISLGGLGAVLLASSHAFDVIKYVGAAYLIYLGIKTWRASADGLETEGRPDADSGWARFRIGVLIALSNPKAILFGVAFFPQFIDAKQPMAGQASLLLLTFVLIETGWMCVYAGGGARLASWLRQSGRMRWFNRAAGGAFVAAGVLLGAFKRG</sequence>
<accession>A0ABQ5YF54</accession>
<comment type="caution">
    <text evidence="8">The sequence shown here is derived from an EMBL/GenBank/DDBJ whole genome shotgun (WGS) entry which is preliminary data.</text>
</comment>
<evidence type="ECO:0000256" key="3">
    <source>
        <dbReference type="ARBA" id="ARBA00022475"/>
    </source>
</evidence>
<feature type="transmembrane region" description="Helical" evidence="7">
    <location>
        <begin position="114"/>
        <end position="139"/>
    </location>
</feature>
<name>A0ABQ5YF54_9NEIS</name>
<evidence type="ECO:0000313" key="8">
    <source>
        <dbReference type="EMBL" id="GLR12514.1"/>
    </source>
</evidence>
<dbReference type="RefSeq" id="WP_284195635.1">
    <property type="nucleotide sequence ID" value="NZ_BSOG01000001.1"/>
</dbReference>
<dbReference type="Proteomes" id="UP001156706">
    <property type="component" value="Unassembled WGS sequence"/>
</dbReference>
<feature type="transmembrane region" description="Helical" evidence="7">
    <location>
        <begin position="186"/>
        <end position="205"/>
    </location>
</feature>
<comment type="subcellular location">
    <subcellularLocation>
        <location evidence="1">Cell membrane</location>
        <topology evidence="1">Multi-pass membrane protein</topology>
    </subcellularLocation>
</comment>
<evidence type="ECO:0000256" key="4">
    <source>
        <dbReference type="ARBA" id="ARBA00022692"/>
    </source>
</evidence>
<dbReference type="EMBL" id="BSOG01000001">
    <property type="protein sequence ID" value="GLR12514.1"/>
    <property type="molecule type" value="Genomic_DNA"/>
</dbReference>
<feature type="transmembrane region" description="Helical" evidence="7">
    <location>
        <begin position="151"/>
        <end position="174"/>
    </location>
</feature>
<evidence type="ECO:0000313" key="9">
    <source>
        <dbReference type="Proteomes" id="UP001156706"/>
    </source>
</evidence>
<gene>
    <name evidence="8" type="ORF">GCM10007907_13040</name>
</gene>
<feature type="transmembrane region" description="Helical" evidence="7">
    <location>
        <begin position="47"/>
        <end position="69"/>
    </location>
</feature>
<feature type="transmembrane region" description="Helical" evidence="7">
    <location>
        <begin position="6"/>
        <end position="26"/>
    </location>
</feature>
<reference evidence="9" key="1">
    <citation type="journal article" date="2019" name="Int. J. Syst. Evol. Microbiol.">
        <title>The Global Catalogue of Microorganisms (GCM) 10K type strain sequencing project: providing services to taxonomists for standard genome sequencing and annotation.</title>
        <authorList>
            <consortium name="The Broad Institute Genomics Platform"/>
            <consortium name="The Broad Institute Genome Sequencing Center for Infectious Disease"/>
            <person name="Wu L."/>
            <person name="Ma J."/>
        </authorList>
    </citation>
    <scope>NUCLEOTIDE SEQUENCE [LARGE SCALE GENOMIC DNA]</scope>
    <source>
        <strain evidence="9">NBRC 110044</strain>
    </source>
</reference>
<keyword evidence="9" id="KW-1185">Reference proteome</keyword>